<dbReference type="STRING" id="2656787.A0A370U116"/>
<organism evidence="1 2">
    <name type="scientific">Venustampulla echinocandica</name>
    <dbReference type="NCBI Taxonomy" id="2656787"/>
    <lineage>
        <taxon>Eukaryota</taxon>
        <taxon>Fungi</taxon>
        <taxon>Dikarya</taxon>
        <taxon>Ascomycota</taxon>
        <taxon>Pezizomycotina</taxon>
        <taxon>Leotiomycetes</taxon>
        <taxon>Helotiales</taxon>
        <taxon>Pleuroascaceae</taxon>
        <taxon>Venustampulla</taxon>
    </lineage>
</organism>
<dbReference type="AlphaFoldDB" id="A0A370U116"/>
<evidence type="ECO:0000313" key="1">
    <source>
        <dbReference type="EMBL" id="RDL41480.1"/>
    </source>
</evidence>
<dbReference type="RefSeq" id="XP_031874136.1">
    <property type="nucleotide sequence ID" value="XM_032010082.1"/>
</dbReference>
<dbReference type="OrthoDB" id="4653208at2759"/>
<evidence type="ECO:0000313" key="2">
    <source>
        <dbReference type="Proteomes" id="UP000254866"/>
    </source>
</evidence>
<name>A0A370U116_9HELO</name>
<dbReference type="GeneID" id="43594308"/>
<dbReference type="Proteomes" id="UP000254866">
    <property type="component" value="Unassembled WGS sequence"/>
</dbReference>
<reference evidence="1 2" key="1">
    <citation type="journal article" date="2018" name="IMA Fungus">
        <title>IMA Genome-F 9: Draft genome sequence of Annulohypoxylon stygium, Aspergillus mulundensis, Berkeleyomyces basicola (syn. Thielaviopsis basicola), Ceratocystis smalleyi, two Cercospora beticola strains, Coleophoma cylindrospora, Fusarium fracticaudum, Phialophora cf. hyalina, and Morchella septimelata.</title>
        <authorList>
            <person name="Wingfield B.D."/>
            <person name="Bills G.F."/>
            <person name="Dong Y."/>
            <person name="Huang W."/>
            <person name="Nel W.J."/>
            <person name="Swalarsk-Parry B.S."/>
            <person name="Vaghefi N."/>
            <person name="Wilken P.M."/>
            <person name="An Z."/>
            <person name="de Beer Z.W."/>
            <person name="De Vos L."/>
            <person name="Chen L."/>
            <person name="Duong T.A."/>
            <person name="Gao Y."/>
            <person name="Hammerbacher A."/>
            <person name="Kikkert J.R."/>
            <person name="Li Y."/>
            <person name="Li H."/>
            <person name="Li K."/>
            <person name="Li Q."/>
            <person name="Liu X."/>
            <person name="Ma X."/>
            <person name="Naidoo K."/>
            <person name="Pethybridge S.J."/>
            <person name="Sun J."/>
            <person name="Steenkamp E.T."/>
            <person name="van der Nest M.A."/>
            <person name="van Wyk S."/>
            <person name="Wingfield M.J."/>
            <person name="Xiong C."/>
            <person name="Yue Q."/>
            <person name="Zhang X."/>
        </authorList>
    </citation>
    <scope>NUCLEOTIDE SEQUENCE [LARGE SCALE GENOMIC DNA]</scope>
    <source>
        <strain evidence="1 2">BP 5553</strain>
    </source>
</reference>
<proteinExistence type="predicted"/>
<dbReference type="EMBL" id="NPIC01000001">
    <property type="protein sequence ID" value="RDL41480.1"/>
    <property type="molecule type" value="Genomic_DNA"/>
</dbReference>
<gene>
    <name evidence="1" type="ORF">BP5553_01459</name>
</gene>
<sequence length="145" mass="16337">MHACSRQDLMVIQIPAVITERFLPVVSGSLRLAGVDGDPSDLPQNFAEYLENPPHDPYRNESGTMVQLDAYVAFSNSEFRFNAVFTVVPVRSGIVLGLSGFINRMVHTEIPYVVLKHNGEDIEENEWGIINISQWLDLDKQLHQV</sequence>
<keyword evidence="2" id="KW-1185">Reference proteome</keyword>
<accession>A0A370U116</accession>
<protein>
    <submittedName>
        <fullName evidence="1">Uncharacterized protein</fullName>
    </submittedName>
</protein>
<comment type="caution">
    <text evidence="1">The sequence shown here is derived from an EMBL/GenBank/DDBJ whole genome shotgun (WGS) entry which is preliminary data.</text>
</comment>